<evidence type="ECO:0000313" key="2">
    <source>
        <dbReference type="Proteomes" id="UP001589799"/>
    </source>
</evidence>
<keyword evidence="2" id="KW-1185">Reference proteome</keyword>
<gene>
    <name evidence="1" type="ORF">ACFFII_06680</name>
</gene>
<accession>A0ABV6I2J5</accession>
<reference evidence="1 2" key="1">
    <citation type="submission" date="2024-09" db="EMBL/GenBank/DDBJ databases">
        <authorList>
            <person name="Sun Q."/>
            <person name="Mori K."/>
        </authorList>
    </citation>
    <scope>NUCLEOTIDE SEQUENCE [LARGE SCALE GENOMIC DNA]</scope>
    <source>
        <strain evidence="1 2">KCTC 22789</strain>
    </source>
</reference>
<comment type="caution">
    <text evidence="1">The sequence shown here is derived from an EMBL/GenBank/DDBJ whole genome shotgun (WGS) entry which is preliminary data.</text>
</comment>
<organism evidence="1 2">
    <name type="scientific">Paracoccus niistensis</name>
    <dbReference type="NCBI Taxonomy" id="632935"/>
    <lineage>
        <taxon>Bacteria</taxon>
        <taxon>Pseudomonadati</taxon>
        <taxon>Pseudomonadota</taxon>
        <taxon>Alphaproteobacteria</taxon>
        <taxon>Rhodobacterales</taxon>
        <taxon>Paracoccaceae</taxon>
        <taxon>Paracoccus</taxon>
    </lineage>
</organism>
<sequence length="47" mass="5383">MTNKIALVLALLIVGLFVLDAAALHWNLPLLVGRQMLHLVEWVSFWR</sequence>
<dbReference type="EMBL" id="JBHLWE010000017">
    <property type="protein sequence ID" value="MFC0340448.1"/>
    <property type="molecule type" value="Genomic_DNA"/>
</dbReference>
<dbReference type="RefSeq" id="WP_377698096.1">
    <property type="nucleotide sequence ID" value="NZ_JBHLWE010000017.1"/>
</dbReference>
<evidence type="ECO:0008006" key="3">
    <source>
        <dbReference type="Google" id="ProtNLM"/>
    </source>
</evidence>
<dbReference type="Proteomes" id="UP001589799">
    <property type="component" value="Unassembled WGS sequence"/>
</dbReference>
<protein>
    <recommendedName>
        <fullName evidence="3">Glyceraldehyde-3-phosphate dehydrogenase</fullName>
    </recommendedName>
</protein>
<evidence type="ECO:0000313" key="1">
    <source>
        <dbReference type="EMBL" id="MFC0340448.1"/>
    </source>
</evidence>
<name>A0ABV6I2J5_9RHOB</name>
<proteinExistence type="predicted"/>